<keyword evidence="5 8" id="KW-0418">Kinase</keyword>
<evidence type="ECO:0000256" key="3">
    <source>
        <dbReference type="ARBA" id="ARBA00022679"/>
    </source>
</evidence>
<keyword evidence="6" id="KW-0067">ATP-binding</keyword>
<dbReference type="PROSITE" id="PS50052">
    <property type="entry name" value="GUANYLATE_KINASE_2"/>
    <property type="match status" value="1"/>
</dbReference>
<evidence type="ECO:0000256" key="5">
    <source>
        <dbReference type="ARBA" id="ARBA00022777"/>
    </source>
</evidence>
<dbReference type="InterPro" id="IPR020590">
    <property type="entry name" value="Guanylate_kinase_CS"/>
</dbReference>
<dbReference type="GO" id="GO:0005829">
    <property type="term" value="C:cytosol"/>
    <property type="evidence" value="ECO:0007669"/>
    <property type="project" value="TreeGrafter"/>
</dbReference>
<dbReference type="NCBIfam" id="TIGR03263">
    <property type="entry name" value="guanyl_kin"/>
    <property type="match status" value="1"/>
</dbReference>
<evidence type="ECO:0000259" key="7">
    <source>
        <dbReference type="PROSITE" id="PS50052"/>
    </source>
</evidence>
<dbReference type="PANTHER" id="PTHR23117:SF13">
    <property type="entry name" value="GUANYLATE KINASE"/>
    <property type="match status" value="1"/>
</dbReference>
<dbReference type="InterPro" id="IPR008145">
    <property type="entry name" value="GK/Ca_channel_bsu"/>
</dbReference>
<dbReference type="FunFam" id="3.30.63.10:FF:000002">
    <property type="entry name" value="Guanylate kinase 1"/>
    <property type="match status" value="1"/>
</dbReference>
<evidence type="ECO:0000256" key="6">
    <source>
        <dbReference type="ARBA" id="ARBA00022840"/>
    </source>
</evidence>
<dbReference type="CDD" id="cd00071">
    <property type="entry name" value="GMPK"/>
    <property type="match status" value="1"/>
</dbReference>
<reference evidence="8" key="1">
    <citation type="submission" date="2018-06" db="EMBL/GenBank/DDBJ databases">
        <authorList>
            <person name="Zhirakovskaya E."/>
        </authorList>
    </citation>
    <scope>NUCLEOTIDE SEQUENCE</scope>
</reference>
<evidence type="ECO:0000313" key="8">
    <source>
        <dbReference type="EMBL" id="VAX21585.1"/>
    </source>
</evidence>
<dbReference type="Gene3D" id="3.40.50.300">
    <property type="entry name" value="P-loop containing nucleotide triphosphate hydrolases"/>
    <property type="match status" value="1"/>
</dbReference>
<dbReference type="InterPro" id="IPR008144">
    <property type="entry name" value="Guanylate_kin-like_dom"/>
</dbReference>
<evidence type="ECO:0000256" key="1">
    <source>
        <dbReference type="ARBA" id="ARBA00005790"/>
    </source>
</evidence>
<dbReference type="HAMAP" id="MF_00328">
    <property type="entry name" value="Guanylate_kinase"/>
    <property type="match status" value="1"/>
</dbReference>
<proteinExistence type="inferred from homology"/>
<evidence type="ECO:0000256" key="2">
    <source>
        <dbReference type="ARBA" id="ARBA00012961"/>
    </source>
</evidence>
<keyword evidence="4" id="KW-0547">Nucleotide-binding</keyword>
<dbReference type="SUPFAM" id="SSF52540">
    <property type="entry name" value="P-loop containing nucleoside triphosphate hydrolases"/>
    <property type="match status" value="1"/>
</dbReference>
<dbReference type="PANTHER" id="PTHR23117">
    <property type="entry name" value="GUANYLATE KINASE-RELATED"/>
    <property type="match status" value="1"/>
</dbReference>
<protein>
    <recommendedName>
        <fullName evidence="2">guanylate kinase</fullName>
        <ecNumber evidence="2">2.7.4.8</ecNumber>
    </recommendedName>
</protein>
<keyword evidence="3 8" id="KW-0808">Transferase</keyword>
<accession>A0A3B1CRF6</accession>
<dbReference type="GO" id="GO:0005524">
    <property type="term" value="F:ATP binding"/>
    <property type="evidence" value="ECO:0007669"/>
    <property type="project" value="UniProtKB-KW"/>
</dbReference>
<dbReference type="EC" id="2.7.4.8" evidence="2"/>
<gene>
    <name evidence="8" type="ORF">MNBD_NITROSPINAE04-1595</name>
</gene>
<comment type="similarity">
    <text evidence="1">Belongs to the guanylate kinase family.</text>
</comment>
<dbReference type="InterPro" id="IPR027417">
    <property type="entry name" value="P-loop_NTPase"/>
</dbReference>
<dbReference type="PROSITE" id="PS00856">
    <property type="entry name" value="GUANYLATE_KINASE_1"/>
    <property type="match status" value="1"/>
</dbReference>
<dbReference type="AlphaFoldDB" id="A0A3B1CRF6"/>
<evidence type="ECO:0000256" key="4">
    <source>
        <dbReference type="ARBA" id="ARBA00022741"/>
    </source>
</evidence>
<name>A0A3B1CRF6_9ZZZZ</name>
<dbReference type="Pfam" id="PF00625">
    <property type="entry name" value="Guanylate_kin"/>
    <property type="match status" value="1"/>
</dbReference>
<dbReference type="GO" id="GO:0004385">
    <property type="term" value="F:GMP kinase activity"/>
    <property type="evidence" value="ECO:0007669"/>
    <property type="project" value="UniProtKB-EC"/>
</dbReference>
<dbReference type="InterPro" id="IPR017665">
    <property type="entry name" value="Guanylate_kinase"/>
</dbReference>
<organism evidence="8">
    <name type="scientific">hydrothermal vent metagenome</name>
    <dbReference type="NCBI Taxonomy" id="652676"/>
    <lineage>
        <taxon>unclassified sequences</taxon>
        <taxon>metagenomes</taxon>
        <taxon>ecological metagenomes</taxon>
    </lineage>
</organism>
<dbReference type="SMART" id="SM00072">
    <property type="entry name" value="GuKc"/>
    <property type="match status" value="1"/>
</dbReference>
<sequence>MMTESPKAGKGILFVLSAPSGAGKTTVAEMVLSSVPDLDRSISHTTRQRRPEETDGIDYYFVDERTFKKMVDDDEFIEWANVHGAMYGTSFKTIEKALDKADRDLLLIIDVQGAEALRGKDIHSRSIFLLPPSLEELERRLTGRGTESSDKLKIRLDAAKSEMEQKEKFDYVIVNDDLDVAVKELIAVINTERALQAERALQ</sequence>
<dbReference type="Gene3D" id="3.30.63.10">
    <property type="entry name" value="Guanylate Kinase phosphate binding domain"/>
    <property type="match status" value="1"/>
</dbReference>
<feature type="domain" description="Guanylate kinase-like" evidence="7">
    <location>
        <begin position="11"/>
        <end position="190"/>
    </location>
</feature>
<dbReference type="EMBL" id="UOGA01000204">
    <property type="protein sequence ID" value="VAX21585.1"/>
    <property type="molecule type" value="Genomic_DNA"/>
</dbReference>